<dbReference type="Proteomes" id="UP000244908">
    <property type="component" value="Chromosome"/>
</dbReference>
<dbReference type="EMBL" id="CP029185">
    <property type="protein sequence ID" value="AWH87287.1"/>
    <property type="molecule type" value="Genomic_DNA"/>
</dbReference>
<dbReference type="InterPro" id="IPR020317">
    <property type="entry name" value="Uncharacterised_YjbD"/>
</dbReference>
<keyword evidence="3" id="KW-1185">Reference proteome</keyword>
<dbReference type="OrthoDB" id="6480942at2"/>
<feature type="compositionally biased region" description="Basic and acidic residues" evidence="1">
    <location>
        <begin position="57"/>
        <end position="70"/>
    </location>
</feature>
<sequence>MKKLTLKDLTESQLQQIKMKQAQLKRELGRSLTNSELNKAKEDVIAQIMKELEKEEKKARAEKKKDKFVPSDETFSWSKKNHSRGVR</sequence>
<evidence type="ECO:0000256" key="1">
    <source>
        <dbReference type="SAM" id="MobiDB-lite"/>
    </source>
</evidence>
<reference evidence="2 3" key="1">
    <citation type="journal article" date="2019" name="Int. J. Syst. Evol. Microbiol.">
        <title>Limnobaculum parvum gen. nov., sp. nov., isolated from a freshwater lake.</title>
        <authorList>
            <person name="Baek C."/>
            <person name="Shin S.K."/>
            <person name="Yi H."/>
        </authorList>
    </citation>
    <scope>NUCLEOTIDE SEQUENCE [LARGE SCALE GENOMIC DNA]</scope>
    <source>
        <strain evidence="2 3">HYN0051</strain>
    </source>
</reference>
<feature type="region of interest" description="Disordered" evidence="1">
    <location>
        <begin position="57"/>
        <end position="87"/>
    </location>
</feature>
<dbReference type="AlphaFoldDB" id="A0A2Y9TUB1"/>
<name>A0A2Y9TUB1_9GAMM</name>
<dbReference type="Pfam" id="PF11656">
    <property type="entry name" value="DUF3811"/>
    <property type="match status" value="1"/>
</dbReference>
<protein>
    <submittedName>
        <fullName evidence="2">DUF3811 domain-containing protein</fullName>
    </submittedName>
</protein>
<proteinExistence type="predicted"/>
<evidence type="ECO:0000313" key="2">
    <source>
        <dbReference type="EMBL" id="AWH87287.1"/>
    </source>
</evidence>
<dbReference type="KEGG" id="lpv:HYN51_01165"/>
<accession>A0A2Y9TUB1</accession>
<organism evidence="2 3">
    <name type="scientific">Limnobaculum parvum</name>
    <dbReference type="NCBI Taxonomy" id="2172103"/>
    <lineage>
        <taxon>Bacteria</taxon>
        <taxon>Pseudomonadati</taxon>
        <taxon>Pseudomonadota</taxon>
        <taxon>Gammaproteobacteria</taxon>
        <taxon>Enterobacterales</taxon>
        <taxon>Budviciaceae</taxon>
        <taxon>Limnobaculum</taxon>
    </lineage>
</organism>
<evidence type="ECO:0000313" key="3">
    <source>
        <dbReference type="Proteomes" id="UP000244908"/>
    </source>
</evidence>
<dbReference type="RefSeq" id="WP_108899376.1">
    <property type="nucleotide sequence ID" value="NZ_CP029185.2"/>
</dbReference>
<gene>
    <name evidence="2" type="ORF">HYN51_01165</name>
</gene>